<dbReference type="PANTHER" id="PTHR36966">
    <property type="entry name" value="REP-ASSOCIATED TYROSINE TRANSPOSASE"/>
    <property type="match status" value="1"/>
</dbReference>
<evidence type="ECO:0000259" key="1">
    <source>
        <dbReference type="SMART" id="SM01321"/>
    </source>
</evidence>
<dbReference type="InterPro" id="IPR002686">
    <property type="entry name" value="Transposase_17"/>
</dbReference>
<dbReference type="SMART" id="SM01321">
    <property type="entry name" value="Y1_Tnp"/>
    <property type="match status" value="1"/>
</dbReference>
<feature type="domain" description="Transposase IS200-like" evidence="1">
    <location>
        <begin position="9"/>
        <end position="132"/>
    </location>
</feature>
<dbReference type="Proteomes" id="UP000285523">
    <property type="component" value="Unassembled WGS sequence"/>
</dbReference>
<evidence type="ECO:0000313" key="3">
    <source>
        <dbReference type="Proteomes" id="UP000285523"/>
    </source>
</evidence>
<sequence>MPNYRRAFVPGGCWFFTVNLLERRNTLLVDHIAILRDAVARTRQRLPFEIDAVVVLPDHLHAVWTLPPEDADFSTRWRLIKTHFAKGLPKQERLSVVRARRRERGIWQRRFWEHLIRDEDDYARHVEYCMINPVKHGLVSLVQDWPYSSFHRDVCRGVFPIDWTGDAGVEGEFGEA</sequence>
<evidence type="ECO:0000313" key="2">
    <source>
        <dbReference type="EMBL" id="RJF75054.1"/>
    </source>
</evidence>
<reference evidence="2 3" key="1">
    <citation type="submission" date="2018-09" db="EMBL/GenBank/DDBJ databases">
        <title>Draft genome sequence of Rhodopseudomonas palustris 2.1.18.</title>
        <authorList>
            <person name="Robertson S.L."/>
            <person name="Meyer T.E."/>
            <person name="Kyndt J.A."/>
        </authorList>
    </citation>
    <scope>NUCLEOTIDE SEQUENCE [LARGE SCALE GENOMIC DNA]</scope>
    <source>
        <strain evidence="2 3">2.1.18</strain>
    </source>
</reference>
<gene>
    <name evidence="2" type="ORF">D4Q52_10400</name>
</gene>
<dbReference type="GO" id="GO:0006313">
    <property type="term" value="P:DNA transposition"/>
    <property type="evidence" value="ECO:0007669"/>
    <property type="project" value="InterPro"/>
</dbReference>
<protein>
    <submittedName>
        <fullName evidence="2">Transposase</fullName>
    </submittedName>
</protein>
<comment type="caution">
    <text evidence="2">The sequence shown here is derived from an EMBL/GenBank/DDBJ whole genome shotgun (WGS) entry which is preliminary data.</text>
</comment>
<proteinExistence type="predicted"/>
<dbReference type="RefSeq" id="WP_119856487.1">
    <property type="nucleotide sequence ID" value="NZ_QYYD01000009.1"/>
</dbReference>
<dbReference type="OrthoDB" id="9794403at2"/>
<dbReference type="NCBIfam" id="NF047646">
    <property type="entry name" value="REP_Tyr_transpos"/>
    <property type="match status" value="1"/>
</dbReference>
<dbReference type="PANTHER" id="PTHR36966:SF1">
    <property type="entry name" value="REP-ASSOCIATED TYROSINE TRANSPOSASE"/>
    <property type="match status" value="1"/>
</dbReference>
<dbReference type="EMBL" id="QYYD01000009">
    <property type="protein sequence ID" value="RJF75054.1"/>
    <property type="molecule type" value="Genomic_DNA"/>
</dbReference>
<dbReference type="GO" id="GO:0043565">
    <property type="term" value="F:sequence-specific DNA binding"/>
    <property type="evidence" value="ECO:0007669"/>
    <property type="project" value="TreeGrafter"/>
</dbReference>
<dbReference type="AlphaFoldDB" id="A0A418VG03"/>
<dbReference type="Gene3D" id="3.30.70.1290">
    <property type="entry name" value="Transposase IS200-like"/>
    <property type="match status" value="1"/>
</dbReference>
<dbReference type="InterPro" id="IPR052715">
    <property type="entry name" value="RAYT_transposase"/>
</dbReference>
<accession>A0A418VG03</accession>
<dbReference type="GO" id="GO:0004803">
    <property type="term" value="F:transposase activity"/>
    <property type="evidence" value="ECO:0007669"/>
    <property type="project" value="InterPro"/>
</dbReference>
<organism evidence="2 3">
    <name type="scientific">Rhodopseudomonas palustris</name>
    <dbReference type="NCBI Taxonomy" id="1076"/>
    <lineage>
        <taxon>Bacteria</taxon>
        <taxon>Pseudomonadati</taxon>
        <taxon>Pseudomonadota</taxon>
        <taxon>Alphaproteobacteria</taxon>
        <taxon>Hyphomicrobiales</taxon>
        <taxon>Nitrobacteraceae</taxon>
        <taxon>Rhodopseudomonas</taxon>
    </lineage>
</organism>
<name>A0A418VG03_RHOPL</name>
<dbReference type="InterPro" id="IPR036515">
    <property type="entry name" value="Transposase_17_sf"/>
</dbReference>
<dbReference type="SUPFAM" id="SSF143422">
    <property type="entry name" value="Transposase IS200-like"/>
    <property type="match status" value="1"/>
</dbReference>